<protein>
    <submittedName>
        <fullName evidence="1">Uncharacterized protein</fullName>
    </submittedName>
</protein>
<evidence type="ECO:0000313" key="2">
    <source>
        <dbReference type="Proteomes" id="UP001460270"/>
    </source>
</evidence>
<gene>
    <name evidence="1" type="ORF">WMY93_033743</name>
</gene>
<accession>A0AAW0MSC7</accession>
<dbReference type="AlphaFoldDB" id="A0AAW0MSC7"/>
<sequence length="234" mass="26060">MEIPLPPALLVEDFTSCSGRKQKPPELCPPMELIFTYATRDWTNPSQQAAGGVMSRKAPFWTGPGSPVSCPSRTVSGSPCHHLPPCGPPQSSHGFTIDEGKTMAAAQVAARHLRLRLSNFKDQEKHQLLNSPISTTFVFSPDMQNIVDRLDAASKALVQVVSHLQSTVMLTVFSLSGPEWRKRVMDVARSCFSASRDRAPPRVWRPGRSPPSLCSVCEKKRRGWKRRNRVYDHE</sequence>
<name>A0AAW0MSC7_9GOBI</name>
<proteinExistence type="predicted"/>
<dbReference type="EMBL" id="JBBPFD010000243">
    <property type="protein sequence ID" value="KAK7879553.1"/>
    <property type="molecule type" value="Genomic_DNA"/>
</dbReference>
<keyword evidence="2" id="KW-1185">Reference proteome</keyword>
<organism evidence="1 2">
    <name type="scientific">Mugilogobius chulae</name>
    <name type="common">yellowstripe goby</name>
    <dbReference type="NCBI Taxonomy" id="88201"/>
    <lineage>
        <taxon>Eukaryota</taxon>
        <taxon>Metazoa</taxon>
        <taxon>Chordata</taxon>
        <taxon>Craniata</taxon>
        <taxon>Vertebrata</taxon>
        <taxon>Euteleostomi</taxon>
        <taxon>Actinopterygii</taxon>
        <taxon>Neopterygii</taxon>
        <taxon>Teleostei</taxon>
        <taxon>Neoteleostei</taxon>
        <taxon>Acanthomorphata</taxon>
        <taxon>Gobiaria</taxon>
        <taxon>Gobiiformes</taxon>
        <taxon>Gobioidei</taxon>
        <taxon>Gobiidae</taxon>
        <taxon>Gobionellinae</taxon>
        <taxon>Mugilogobius</taxon>
    </lineage>
</organism>
<reference evidence="2" key="1">
    <citation type="submission" date="2024-04" db="EMBL/GenBank/DDBJ databases">
        <title>Salinicola lusitanus LLJ914,a marine bacterium isolated from the Okinawa Trough.</title>
        <authorList>
            <person name="Li J."/>
        </authorList>
    </citation>
    <scope>NUCLEOTIDE SEQUENCE [LARGE SCALE GENOMIC DNA]</scope>
</reference>
<comment type="caution">
    <text evidence="1">The sequence shown here is derived from an EMBL/GenBank/DDBJ whole genome shotgun (WGS) entry which is preliminary data.</text>
</comment>
<dbReference type="Proteomes" id="UP001460270">
    <property type="component" value="Unassembled WGS sequence"/>
</dbReference>
<evidence type="ECO:0000313" key="1">
    <source>
        <dbReference type="EMBL" id="KAK7879553.1"/>
    </source>
</evidence>